<evidence type="ECO:0000313" key="3">
    <source>
        <dbReference type="EnsemblMetazoa" id="KAF7494191.1"/>
    </source>
</evidence>
<name>A0A834VES5_SARSC</name>
<sequence>MFSFRVILSTSRLNFISYFGSRLESKLIGTKMINQLSIRAVLLFEIDFISKIFHAMFDPTLVTRSIWNVLKQSRFFMVKFFTLIRYLSIISEQQLDLIDLMERFKRLDRYEKLVDDLLERLKKIESNMDKIGGMENRQSNLIQDISINLKSLESVVPPPPPPPPLPRIDFKFTSTPNPVFLARPKSSTTSSPPSESFKADREAGTLDERNQREKDESFVRNKKQRRSPRSTGEDSKDQSINQWSNGNVESFSKNPNNQSLNEIVKIALKRKFANLNQSSTTMTTLDESKFSEQNFSI</sequence>
<dbReference type="EMBL" id="WVUK01000054">
    <property type="protein sequence ID" value="KAF7494191.1"/>
    <property type="molecule type" value="Genomic_DNA"/>
</dbReference>
<accession>A0A834VES5</accession>
<feature type="compositionally biased region" description="Low complexity" evidence="1">
    <location>
        <begin position="186"/>
        <end position="196"/>
    </location>
</feature>
<proteinExistence type="predicted"/>
<evidence type="ECO:0000256" key="1">
    <source>
        <dbReference type="SAM" id="MobiDB-lite"/>
    </source>
</evidence>
<dbReference type="AlphaFoldDB" id="A0A834VES5"/>
<feature type="compositionally biased region" description="Basic and acidic residues" evidence="1">
    <location>
        <begin position="197"/>
        <end position="219"/>
    </location>
</feature>
<feature type="compositionally biased region" description="Polar residues" evidence="1">
    <location>
        <begin position="238"/>
        <end position="256"/>
    </location>
</feature>
<protein>
    <submittedName>
        <fullName evidence="2 3">Uncharacterized protein</fullName>
    </submittedName>
</protein>
<reference evidence="2" key="2">
    <citation type="submission" date="2020-01" db="EMBL/GenBank/DDBJ databases">
        <authorList>
            <person name="Korhonen P.K.K."/>
            <person name="Guangxu M.G."/>
            <person name="Wang T.W."/>
            <person name="Stroehlein A.J.S."/>
            <person name="Young N.D."/>
            <person name="Ang C.-S.A."/>
            <person name="Fernando D.W.F."/>
            <person name="Lu H.L."/>
            <person name="Taylor S.T."/>
            <person name="Ehtesham M.E.M."/>
            <person name="Najaraj S.H.N."/>
            <person name="Harsha G.H.G."/>
            <person name="Madugundu A.M."/>
            <person name="Renuse S.R."/>
            <person name="Holt D.H."/>
            <person name="Pandey A.P."/>
            <person name="Papenfuss A.P."/>
            <person name="Gasser R.B.G."/>
            <person name="Fischer K.F."/>
        </authorList>
    </citation>
    <scope>NUCLEOTIDE SEQUENCE</scope>
    <source>
        <strain evidence="2">SSS_KF_BRIS2020</strain>
    </source>
</reference>
<evidence type="ECO:0000313" key="2">
    <source>
        <dbReference type="EMBL" id="KAF7494191.1"/>
    </source>
</evidence>
<dbReference type="Proteomes" id="UP000070412">
    <property type="component" value="Unassembled WGS sequence"/>
</dbReference>
<organism evidence="2">
    <name type="scientific">Sarcoptes scabiei</name>
    <name type="common">Itch mite</name>
    <name type="synonym">Acarus scabiei</name>
    <dbReference type="NCBI Taxonomy" id="52283"/>
    <lineage>
        <taxon>Eukaryota</taxon>
        <taxon>Metazoa</taxon>
        <taxon>Ecdysozoa</taxon>
        <taxon>Arthropoda</taxon>
        <taxon>Chelicerata</taxon>
        <taxon>Arachnida</taxon>
        <taxon>Acari</taxon>
        <taxon>Acariformes</taxon>
        <taxon>Sarcoptiformes</taxon>
        <taxon>Astigmata</taxon>
        <taxon>Psoroptidia</taxon>
        <taxon>Sarcoptoidea</taxon>
        <taxon>Sarcoptidae</taxon>
        <taxon>Sarcoptinae</taxon>
        <taxon>Sarcoptes</taxon>
    </lineage>
</organism>
<reference evidence="4" key="1">
    <citation type="journal article" date="2020" name="PLoS Negl. Trop. Dis.">
        <title>High-quality nuclear genome for Sarcoptes scabiei-A critical resource for a neglected parasite.</title>
        <authorList>
            <person name="Korhonen P.K."/>
            <person name="Gasser R.B."/>
            <person name="Ma G."/>
            <person name="Wang T."/>
            <person name="Stroehlein A.J."/>
            <person name="Young N.D."/>
            <person name="Ang C.S."/>
            <person name="Fernando D.D."/>
            <person name="Lu H.C."/>
            <person name="Taylor S."/>
            <person name="Reynolds S.L."/>
            <person name="Mofiz E."/>
            <person name="Najaraj S.H."/>
            <person name="Gowda H."/>
            <person name="Madugundu A."/>
            <person name="Renuse S."/>
            <person name="Holt D."/>
            <person name="Pandey A."/>
            <person name="Papenfuss A.T."/>
            <person name="Fischer K."/>
        </authorList>
    </citation>
    <scope>NUCLEOTIDE SEQUENCE [LARGE SCALE GENOMIC DNA]</scope>
</reference>
<reference evidence="3" key="3">
    <citation type="submission" date="2022-06" db="UniProtKB">
        <authorList>
            <consortium name="EnsemblMetazoa"/>
        </authorList>
    </citation>
    <scope>IDENTIFICATION</scope>
</reference>
<dbReference type="OrthoDB" id="6502726at2759"/>
<dbReference type="EnsemblMetazoa" id="SSS_8953s_mrna">
    <property type="protein sequence ID" value="KAF7494191.1"/>
    <property type="gene ID" value="SSS_8953"/>
</dbReference>
<feature type="region of interest" description="Disordered" evidence="1">
    <location>
        <begin position="179"/>
        <end position="256"/>
    </location>
</feature>
<evidence type="ECO:0000313" key="4">
    <source>
        <dbReference type="Proteomes" id="UP000070412"/>
    </source>
</evidence>
<gene>
    <name evidence="2" type="ORF">SSS_8953</name>
</gene>
<keyword evidence="4" id="KW-1185">Reference proteome</keyword>